<dbReference type="RefSeq" id="WP_116693453.1">
    <property type="nucleotide sequence ID" value="NZ_QEHR01000002.1"/>
</dbReference>
<evidence type="ECO:0000256" key="1">
    <source>
        <dbReference type="ARBA" id="ARBA00022729"/>
    </source>
</evidence>
<dbReference type="PANTHER" id="PTHR44103:SF1">
    <property type="entry name" value="PROPROTEIN CONVERTASE P"/>
    <property type="match status" value="1"/>
</dbReference>
<protein>
    <recommendedName>
        <fullName evidence="2">Secretion system C-terminal sorting domain-containing protein</fullName>
    </recommendedName>
</protein>
<proteinExistence type="predicted"/>
<dbReference type="InterPro" id="IPR013517">
    <property type="entry name" value="FG-GAP"/>
</dbReference>
<reference evidence="3 4" key="1">
    <citation type="submission" date="2018-04" db="EMBL/GenBank/DDBJ databases">
        <title>Marixanthomonas spongiae HN-E44 sp. nov., isolated from a marine sponge.</title>
        <authorList>
            <person name="Luo L."/>
            <person name="Zhuang L."/>
        </authorList>
    </citation>
    <scope>NUCLEOTIDE SEQUENCE [LARGE SCALE GENOMIC DNA]</scope>
    <source>
        <strain evidence="3 4">HN-E44</strain>
    </source>
</reference>
<evidence type="ECO:0000313" key="4">
    <source>
        <dbReference type="Proteomes" id="UP000245962"/>
    </source>
</evidence>
<feature type="domain" description="Secretion system C-terminal sorting" evidence="2">
    <location>
        <begin position="386"/>
        <end position="454"/>
    </location>
</feature>
<dbReference type="OrthoDB" id="9816120at2"/>
<comment type="caution">
    <text evidence="3">The sequence shown here is derived from an EMBL/GenBank/DDBJ whole genome shotgun (WGS) entry which is preliminary data.</text>
</comment>
<evidence type="ECO:0000313" key="3">
    <source>
        <dbReference type="EMBL" id="PVW16436.1"/>
    </source>
</evidence>
<dbReference type="EMBL" id="QEHR01000002">
    <property type="protein sequence ID" value="PVW16436.1"/>
    <property type="molecule type" value="Genomic_DNA"/>
</dbReference>
<dbReference type="Pfam" id="PF18962">
    <property type="entry name" value="Por_Secre_tail"/>
    <property type="match status" value="1"/>
</dbReference>
<dbReference type="SUPFAM" id="SSF69318">
    <property type="entry name" value="Integrin alpha N-terminal domain"/>
    <property type="match status" value="1"/>
</dbReference>
<sequence length="456" mass="49328">MKAYIIIVVVFLMNVKGLSQFNPQKIITEEADGTQSIFIADIDGDGYKDVISANKFGSSITWFKNLDGLGNYGPQNTIAFLSETIHVHAADLDGDNDMDVLAAAPFIDTVVWYENLDGLGDFSAPKVISNTADGAFSVKAVDIDGDGDQDVMFASENSNIIYYRRNLDGQGTFGDAQTVADEANNGRHFDIGDIDGDGDMDVVASSSGTEIVTWFENTDGQGGFGPPNIINSQSGATSSVFLADLDNDNDLDLVTASPADDEVAWYENIDGQGTFGSKNTLTLETDFVRTVFAADLDNDGDNDILSISSIDGKIALFENIDGQGQFSDLSLISTDFVSGRDIKAADIDNDGDIDVIAASQNLDKIAWYENLTILNVKENKLQNVRVHPNPSNGLLIVDALNITFQEATIYDALGKKVYFKKSQNLEQLDISILPTGVYFLNLVSGKEAYTVKVIKE</sequence>
<dbReference type="InterPro" id="IPR028994">
    <property type="entry name" value="Integrin_alpha_N"/>
</dbReference>
<gene>
    <name evidence="3" type="ORF">DDV96_04040</name>
</gene>
<dbReference type="AlphaFoldDB" id="A0A2U0I5Q5"/>
<keyword evidence="4" id="KW-1185">Reference proteome</keyword>
<dbReference type="NCBIfam" id="TIGR04183">
    <property type="entry name" value="Por_Secre_tail"/>
    <property type="match status" value="1"/>
</dbReference>
<keyword evidence="1" id="KW-0732">Signal</keyword>
<dbReference type="Proteomes" id="UP000245962">
    <property type="component" value="Unassembled WGS sequence"/>
</dbReference>
<dbReference type="Pfam" id="PF13517">
    <property type="entry name" value="FG-GAP_3"/>
    <property type="match status" value="3"/>
</dbReference>
<dbReference type="PANTHER" id="PTHR44103">
    <property type="entry name" value="PROPROTEIN CONVERTASE P"/>
    <property type="match status" value="1"/>
</dbReference>
<accession>A0A2U0I5Q5</accession>
<name>A0A2U0I5Q5_9FLAO</name>
<evidence type="ECO:0000259" key="2">
    <source>
        <dbReference type="Pfam" id="PF18962"/>
    </source>
</evidence>
<dbReference type="Gene3D" id="2.130.10.130">
    <property type="entry name" value="Integrin alpha, N-terminal"/>
    <property type="match status" value="1"/>
</dbReference>
<organism evidence="3 4">
    <name type="scientific">Marixanthomonas spongiae</name>
    <dbReference type="NCBI Taxonomy" id="2174845"/>
    <lineage>
        <taxon>Bacteria</taxon>
        <taxon>Pseudomonadati</taxon>
        <taxon>Bacteroidota</taxon>
        <taxon>Flavobacteriia</taxon>
        <taxon>Flavobacteriales</taxon>
        <taxon>Flavobacteriaceae</taxon>
        <taxon>Marixanthomonas</taxon>
    </lineage>
</organism>
<dbReference type="InterPro" id="IPR026444">
    <property type="entry name" value="Secre_tail"/>
</dbReference>